<comment type="caution">
    <text evidence="1">The sequence shown here is derived from an EMBL/GenBank/DDBJ whole genome shotgun (WGS) entry which is preliminary data.</text>
</comment>
<dbReference type="RefSeq" id="WP_155933751.1">
    <property type="nucleotide sequence ID" value="NZ_WODC01000004.1"/>
</dbReference>
<dbReference type="AlphaFoldDB" id="A0A7K1KN67"/>
<evidence type="ECO:0000313" key="1">
    <source>
        <dbReference type="EMBL" id="MUM77524.1"/>
    </source>
</evidence>
<organism evidence="1 2">
    <name type="scientific">Pseudodesulfovibrio alkaliphilus</name>
    <dbReference type="NCBI Taxonomy" id="2661613"/>
    <lineage>
        <taxon>Bacteria</taxon>
        <taxon>Pseudomonadati</taxon>
        <taxon>Thermodesulfobacteriota</taxon>
        <taxon>Desulfovibrionia</taxon>
        <taxon>Desulfovibrionales</taxon>
        <taxon>Desulfovibrionaceae</taxon>
    </lineage>
</organism>
<accession>A0A7K1KN67</accession>
<dbReference type="SUPFAM" id="SSF51735">
    <property type="entry name" value="NAD(P)-binding Rossmann-fold domains"/>
    <property type="match status" value="1"/>
</dbReference>
<gene>
    <name evidence="1" type="ORF">GKC30_07765</name>
</gene>
<dbReference type="EMBL" id="WODC01000004">
    <property type="protein sequence ID" value="MUM77524.1"/>
    <property type="molecule type" value="Genomic_DNA"/>
</dbReference>
<reference evidence="1 2" key="1">
    <citation type="submission" date="2019-11" db="EMBL/GenBank/DDBJ databases">
        <title>Pseudodesulfovibrio alkaliphilus, sp. nov., an alkaliphilic sulfate-reducing bacteria from mud volcano of Taman peninsula, Russia.</title>
        <authorList>
            <person name="Frolova A."/>
            <person name="Merkel A.Y."/>
            <person name="Slobodkin A.I."/>
        </authorList>
    </citation>
    <scope>NUCLEOTIDE SEQUENCE [LARGE SCALE GENOMIC DNA]</scope>
    <source>
        <strain evidence="1 2">F-1</strain>
    </source>
</reference>
<name>A0A7K1KN67_9BACT</name>
<protein>
    <submittedName>
        <fullName evidence="1">Uncharacterized protein</fullName>
    </submittedName>
</protein>
<sequence>MPNELQVAIYGAGSGGELIRRCLDGTGCRAVVYFDGDPAKQGRVLGGVPVDAPKNVSRHDFDRLIIASATVYEEAICKTLLELGVPTDKIVPRTLLTNNMTHRIRCYGKSAGVRACVTGMSYHRQAVVPELSEFSIFNAASTSQDLYFDLAIARAMLGTGVDRPAAWLLGLTYYSLHYDMSLSKTWPCVFYYKDLFGYHHLEETRKEYYLNRFDSVAVADSLPSTVLDNLAREEHRSLVLDNTGTFDFGGSDATQLQARTDGNKWYPGTVAENKGILKAFVQLLLENGITPILTFIPFPASYPIRTELADECFEFVAGLERKYGCRTLNGYEMTGFIDQDFYDTSHLNIHGGQKFTALADALLRAL</sequence>
<dbReference type="Gene3D" id="3.40.50.720">
    <property type="entry name" value="NAD(P)-binding Rossmann-like Domain"/>
    <property type="match status" value="1"/>
</dbReference>
<dbReference type="InterPro" id="IPR036291">
    <property type="entry name" value="NAD(P)-bd_dom_sf"/>
</dbReference>
<evidence type="ECO:0000313" key="2">
    <source>
        <dbReference type="Proteomes" id="UP000461162"/>
    </source>
</evidence>
<keyword evidence="2" id="KW-1185">Reference proteome</keyword>
<proteinExistence type="predicted"/>
<dbReference type="Proteomes" id="UP000461162">
    <property type="component" value="Unassembled WGS sequence"/>
</dbReference>